<feature type="region of interest" description="Disordered" evidence="1">
    <location>
        <begin position="1"/>
        <end position="38"/>
    </location>
</feature>
<dbReference type="GO" id="GO:0000731">
    <property type="term" value="P:DNA synthesis involved in DNA repair"/>
    <property type="evidence" value="ECO:0007669"/>
    <property type="project" value="InterPro"/>
</dbReference>
<dbReference type="EnsemblPlants" id="EMT03784">
    <property type="protein sequence ID" value="EMT03784"/>
    <property type="gene ID" value="F775_08495"/>
</dbReference>
<evidence type="ECO:0000313" key="2">
    <source>
        <dbReference type="EnsemblPlants" id="EMT03784"/>
    </source>
</evidence>
<dbReference type="AlphaFoldDB" id="M8AQX3"/>
<name>M8AQX3_AEGTA</name>
<proteinExistence type="predicted"/>
<organism evidence="2">
    <name type="scientific">Aegilops tauschii</name>
    <name type="common">Tausch's goatgrass</name>
    <name type="synonym">Aegilops squarrosa</name>
    <dbReference type="NCBI Taxonomy" id="37682"/>
    <lineage>
        <taxon>Eukaryota</taxon>
        <taxon>Viridiplantae</taxon>
        <taxon>Streptophyta</taxon>
        <taxon>Embryophyta</taxon>
        <taxon>Tracheophyta</taxon>
        <taxon>Spermatophyta</taxon>
        <taxon>Magnoliopsida</taxon>
        <taxon>Liliopsida</taxon>
        <taxon>Poales</taxon>
        <taxon>Poaceae</taxon>
        <taxon>BOP clade</taxon>
        <taxon>Pooideae</taxon>
        <taxon>Triticodae</taxon>
        <taxon>Triticeae</taxon>
        <taxon>Triticinae</taxon>
        <taxon>Aegilops</taxon>
    </lineage>
</organism>
<accession>M8AQX3</accession>
<dbReference type="GO" id="GO:0006261">
    <property type="term" value="P:DNA-templated DNA replication"/>
    <property type="evidence" value="ECO:0007669"/>
    <property type="project" value="TreeGrafter"/>
</dbReference>
<reference evidence="2" key="1">
    <citation type="submission" date="2015-06" db="UniProtKB">
        <authorList>
            <consortium name="EnsemblPlants"/>
        </authorList>
    </citation>
    <scope>IDENTIFICATION</scope>
</reference>
<evidence type="ECO:0000256" key="1">
    <source>
        <dbReference type="SAM" id="MobiDB-lite"/>
    </source>
</evidence>
<dbReference type="GO" id="GO:0043625">
    <property type="term" value="C:delta DNA polymerase complex"/>
    <property type="evidence" value="ECO:0007669"/>
    <property type="project" value="TreeGrafter"/>
</dbReference>
<dbReference type="PANTHER" id="PTHR14303:SF0">
    <property type="entry name" value="DNA POLYMERASE DELTA SUBUNIT 4"/>
    <property type="match status" value="1"/>
</dbReference>
<sequence length="162" mass="17670">MASTGVKDFYRQKKKGGVGKTSASSKKKTQNYTGGASVGASNKAQTAALISHGSLDLKDDFSEQEEQLRQFDMDMKFGPCIGVNRLQRWERASAMGLQPPPHLRDLLARASSGNNRNNGGPSPECLWEDVATSTLPVLSSVYPARVACLFFSLQNYAILERI</sequence>
<dbReference type="PANTHER" id="PTHR14303">
    <property type="entry name" value="DNA POLYMERASE DELTA SUBUNIT 4"/>
    <property type="match status" value="1"/>
</dbReference>
<protein>
    <submittedName>
        <fullName evidence="2">DNA polymerase delta subunit 4</fullName>
    </submittedName>
</protein>
<dbReference type="Pfam" id="PF04081">
    <property type="entry name" value="DNA_pol_delta_4"/>
    <property type="match status" value="1"/>
</dbReference>
<dbReference type="InterPro" id="IPR007218">
    <property type="entry name" value="DNA_pol_delta_4"/>
</dbReference>
<dbReference type="GO" id="GO:0003887">
    <property type="term" value="F:DNA-directed DNA polymerase activity"/>
    <property type="evidence" value="ECO:0007669"/>
    <property type="project" value="TreeGrafter"/>
</dbReference>